<dbReference type="GO" id="GO:0005923">
    <property type="term" value="C:bicellular tight junction"/>
    <property type="evidence" value="ECO:0007669"/>
    <property type="project" value="TreeGrafter"/>
</dbReference>
<feature type="domain" description="PDZ" evidence="2">
    <location>
        <begin position="237"/>
        <end position="298"/>
    </location>
</feature>
<dbReference type="InterPro" id="IPR008144">
    <property type="entry name" value="Guanylate_kin-like_dom"/>
</dbReference>
<evidence type="ECO:0000259" key="3">
    <source>
        <dbReference type="PROSITE" id="PS51145"/>
    </source>
</evidence>
<feature type="domain" description="PDZ" evidence="2">
    <location>
        <begin position="118"/>
        <end position="195"/>
    </location>
</feature>
<dbReference type="EMBL" id="CAJNYV010003157">
    <property type="protein sequence ID" value="CAF3539335.1"/>
    <property type="molecule type" value="Genomic_DNA"/>
</dbReference>
<dbReference type="Gene3D" id="3.40.50.300">
    <property type="entry name" value="P-loop containing nucleotide triphosphate hydrolases"/>
    <property type="match status" value="1"/>
</dbReference>
<dbReference type="SUPFAM" id="SSF52540">
    <property type="entry name" value="P-loop containing nucleoside triphosphate hydrolases"/>
    <property type="match status" value="1"/>
</dbReference>
<feature type="domain" description="PDZ" evidence="2">
    <location>
        <begin position="21"/>
        <end position="104"/>
    </location>
</feature>
<evidence type="ECO:0000313" key="4">
    <source>
        <dbReference type="EMBL" id="CAF3539335.1"/>
    </source>
</evidence>
<dbReference type="SUPFAM" id="SSF50156">
    <property type="entry name" value="PDZ domain-like"/>
    <property type="match status" value="3"/>
</dbReference>
<dbReference type="Pfam" id="PF00791">
    <property type="entry name" value="ZU5"/>
    <property type="match status" value="1"/>
</dbReference>
<dbReference type="GO" id="GO:0045216">
    <property type="term" value="P:cell-cell junction organization"/>
    <property type="evidence" value="ECO:0007669"/>
    <property type="project" value="TreeGrafter"/>
</dbReference>
<dbReference type="PROSITE" id="PS51145">
    <property type="entry name" value="ZU5"/>
    <property type="match status" value="1"/>
</dbReference>
<dbReference type="AlphaFoldDB" id="A0A818JC18"/>
<dbReference type="InterPro" id="IPR008145">
    <property type="entry name" value="GK/Ca_channel_bsu"/>
</dbReference>
<dbReference type="InterPro" id="IPR036028">
    <property type="entry name" value="SH3-like_dom_sf"/>
</dbReference>
<dbReference type="SMART" id="SM00072">
    <property type="entry name" value="GuKc"/>
    <property type="match status" value="1"/>
</dbReference>
<protein>
    <recommendedName>
        <fullName evidence="6">Tight junction protein ZO-3</fullName>
    </recommendedName>
</protein>
<evidence type="ECO:0000313" key="5">
    <source>
        <dbReference type="Proteomes" id="UP000663865"/>
    </source>
</evidence>
<accession>A0A818JC18</accession>
<dbReference type="Gene3D" id="2.30.30.40">
    <property type="entry name" value="SH3 Domains"/>
    <property type="match status" value="1"/>
</dbReference>
<dbReference type="SUPFAM" id="SSF50044">
    <property type="entry name" value="SH3-domain"/>
    <property type="match status" value="1"/>
</dbReference>
<gene>
    <name evidence="4" type="ORF">KIK155_LOCUS17867</name>
</gene>
<dbReference type="GO" id="GO:0050839">
    <property type="term" value="F:cell adhesion molecule binding"/>
    <property type="evidence" value="ECO:0007669"/>
    <property type="project" value="TreeGrafter"/>
</dbReference>
<dbReference type="Gene3D" id="2.30.42.10">
    <property type="match status" value="3"/>
</dbReference>
<dbReference type="PROSITE" id="PS50052">
    <property type="entry name" value="GUANYLATE_KINASE_2"/>
    <property type="match status" value="1"/>
</dbReference>
<dbReference type="InterPro" id="IPR027417">
    <property type="entry name" value="P-loop_NTPase"/>
</dbReference>
<organism evidence="4 5">
    <name type="scientific">Rotaria socialis</name>
    <dbReference type="NCBI Taxonomy" id="392032"/>
    <lineage>
        <taxon>Eukaryota</taxon>
        <taxon>Metazoa</taxon>
        <taxon>Spiralia</taxon>
        <taxon>Gnathifera</taxon>
        <taxon>Rotifera</taxon>
        <taxon>Eurotatoria</taxon>
        <taxon>Bdelloidea</taxon>
        <taxon>Philodinida</taxon>
        <taxon>Philodinidae</taxon>
        <taxon>Rotaria</taxon>
    </lineage>
</organism>
<dbReference type="Proteomes" id="UP000663865">
    <property type="component" value="Unassembled WGS sequence"/>
</dbReference>
<dbReference type="GO" id="GO:0098609">
    <property type="term" value="P:cell-cell adhesion"/>
    <property type="evidence" value="ECO:0007669"/>
    <property type="project" value="TreeGrafter"/>
</dbReference>
<dbReference type="GO" id="GO:0005886">
    <property type="term" value="C:plasma membrane"/>
    <property type="evidence" value="ECO:0007669"/>
    <property type="project" value="TreeGrafter"/>
</dbReference>
<evidence type="ECO:0000259" key="2">
    <source>
        <dbReference type="PROSITE" id="PS50106"/>
    </source>
</evidence>
<proteinExistence type="predicted"/>
<dbReference type="Pfam" id="PF00595">
    <property type="entry name" value="PDZ"/>
    <property type="match status" value="3"/>
</dbReference>
<evidence type="ECO:0000259" key="1">
    <source>
        <dbReference type="PROSITE" id="PS50052"/>
    </source>
</evidence>
<dbReference type="Gene3D" id="2.60.220.30">
    <property type="match status" value="1"/>
</dbReference>
<dbReference type="GO" id="GO:0150105">
    <property type="term" value="P:protein localization to cell-cell junction"/>
    <property type="evidence" value="ECO:0007669"/>
    <property type="project" value="TreeGrafter"/>
</dbReference>
<feature type="domain" description="ZU5" evidence="3">
    <location>
        <begin position="979"/>
        <end position="1109"/>
    </location>
</feature>
<reference evidence="4" key="1">
    <citation type="submission" date="2021-02" db="EMBL/GenBank/DDBJ databases">
        <authorList>
            <person name="Nowell W R."/>
        </authorList>
    </citation>
    <scope>NUCLEOTIDE SEQUENCE</scope>
</reference>
<feature type="domain" description="Guanylate kinase-like" evidence="1">
    <location>
        <begin position="516"/>
        <end position="615"/>
    </location>
</feature>
<dbReference type="PANTHER" id="PTHR13865:SF28">
    <property type="entry name" value="POLYCHAETOID, ISOFORM O"/>
    <property type="match status" value="1"/>
</dbReference>
<dbReference type="InterPro" id="IPR001478">
    <property type="entry name" value="PDZ"/>
</dbReference>
<dbReference type="SMART" id="SM00228">
    <property type="entry name" value="PDZ"/>
    <property type="match status" value="3"/>
</dbReference>
<dbReference type="Pfam" id="PF00625">
    <property type="entry name" value="Guanylate_kin"/>
    <property type="match status" value="1"/>
</dbReference>
<sequence>MSWIENKNNMNDDEDTTDCIQVTLTRSPLYGFGIAINGGNDNGDNQSLIISDVIKNGPADGKLLSNDRIVNVNGHPVVRYMEYTALKLIRESTDFVNLIVERQKQPMIIMSDNELPIKCILNKTCKGEKFGITLDCRYFIKKIHLKNNEILTNIQEDDEIIKINEMPVNRWTLQEAQKLIDKTKERLILHIVPNKYHNYQASTSSYKQTQSDYNQHVLKKSTNNHRNMIRPHNSTRYLSFFTDTSSIGIRLAGGNKYGLFICEIQPNSVAYKAGLFVADKIFSVNNIDFSNITREDAVLCLMNMKTSQMNMIVSNLPDEYEQLLGDVGGDSLYIRTHFAYNSSHVEELSIGINDILHVTDTLYNGQIGHWVATKLNRFSSENKPSGAIPNQSRAEQLVETAPKLDELIKLRQSSFKRKLRTKFIDKRSRSVLSLNHFKEDSILTKVTCWKPITKPKFSAYERVRLKSITIIRPVVLLGSLADIARDRLLDQYPDKFESPETFMASSTKSHANIIKLQSIKNVIQKNRHCLLDISPSAIEQLNNAECYPIVIYFKASNRNVIKEIRNDYGKLYQQSSRRLLENAEHLEYFYSYLFTSIINVDTSRNWYETLKLHIESQQEQPIWMSTDRFIEKDLLKSDEYFISTRLSDSDDFSFQDQSSLDSDIIKKKEKSSLQRVLSDPIVFRKDKFPKTYLTDLPHHTSDNEAEEDSTCLQTSAISLPNHKQTLFDMPTTDNEQVQYQSDILFSNSLLNNQRSLQNSKVNNNDHFISMDKFKKNRTLPLNQYEKNCIENESKFISTNSLATYGLSTNQNSSLGRSLISQKIPAINYNEQMNLNNNLRFNRKDSSDKSTMTDKNSTIDSYATWNRNCASVENEIHKKHNPSVNCNEKFSSESLSKQIICSSKTQNSQLHSALCSSDHSKSPLQKPRVYTHHDPISLIQQQTIVSSSSESSASSLKDKTIKEVGETRSYSIQDGSNVIGSARGIMDYYGGKLSCPLTGVSLFIPMGAISEDIQQEIYFQVHQDASHTEKFHGRLLSPIVICGPHGIKFNKPVELIIPHSAGNDAEQLSLLLHGNNQDRKINDRQHNKSLVINGINRVTNSNVSILVDHF</sequence>
<evidence type="ECO:0008006" key="6">
    <source>
        <dbReference type="Google" id="ProtNLM"/>
    </source>
</evidence>
<dbReference type="InterPro" id="IPR036034">
    <property type="entry name" value="PDZ_sf"/>
</dbReference>
<dbReference type="InterPro" id="IPR000906">
    <property type="entry name" value="ZU5_dom"/>
</dbReference>
<name>A0A818JC18_9BILA</name>
<dbReference type="SMART" id="SM00218">
    <property type="entry name" value="ZU5"/>
    <property type="match status" value="1"/>
</dbReference>
<comment type="caution">
    <text evidence="4">The sequence shown here is derived from an EMBL/GenBank/DDBJ whole genome shotgun (WGS) entry which is preliminary data.</text>
</comment>
<dbReference type="PANTHER" id="PTHR13865">
    <property type="entry name" value="TIGHT JUNCTION PROTEIN"/>
    <property type="match status" value="1"/>
</dbReference>
<dbReference type="PROSITE" id="PS50106">
    <property type="entry name" value="PDZ"/>
    <property type="match status" value="3"/>
</dbReference>